<evidence type="ECO:0000313" key="2">
    <source>
        <dbReference type="Proteomes" id="UP000683000"/>
    </source>
</evidence>
<organism evidence="1 2">
    <name type="scientific">Boletus reticuloceps</name>
    <dbReference type="NCBI Taxonomy" id="495285"/>
    <lineage>
        <taxon>Eukaryota</taxon>
        <taxon>Fungi</taxon>
        <taxon>Dikarya</taxon>
        <taxon>Basidiomycota</taxon>
        <taxon>Agaricomycotina</taxon>
        <taxon>Agaricomycetes</taxon>
        <taxon>Agaricomycetidae</taxon>
        <taxon>Boletales</taxon>
        <taxon>Boletineae</taxon>
        <taxon>Boletaceae</taxon>
        <taxon>Boletoideae</taxon>
        <taxon>Boletus</taxon>
    </lineage>
</organism>
<dbReference type="AlphaFoldDB" id="A0A8I2YJV1"/>
<comment type="caution">
    <text evidence="1">The sequence shown here is derived from an EMBL/GenBank/DDBJ whole genome shotgun (WGS) entry which is preliminary data.</text>
</comment>
<dbReference type="Proteomes" id="UP000683000">
    <property type="component" value="Unassembled WGS sequence"/>
</dbReference>
<evidence type="ECO:0000313" key="1">
    <source>
        <dbReference type="EMBL" id="KAG6373092.1"/>
    </source>
</evidence>
<gene>
    <name evidence="1" type="ORF">JVT61DRAFT_6691</name>
</gene>
<dbReference type="OrthoDB" id="2686336at2759"/>
<reference evidence="1" key="1">
    <citation type="submission" date="2021-03" db="EMBL/GenBank/DDBJ databases">
        <title>Evolutionary innovations through gain and loss of genes in the ectomycorrhizal Boletales.</title>
        <authorList>
            <person name="Wu G."/>
            <person name="Miyauchi S."/>
            <person name="Morin E."/>
            <person name="Yang Z.-L."/>
            <person name="Xu J."/>
            <person name="Martin F.M."/>
        </authorList>
    </citation>
    <scope>NUCLEOTIDE SEQUENCE</scope>
    <source>
        <strain evidence="1">BR01</strain>
    </source>
</reference>
<keyword evidence="2" id="KW-1185">Reference proteome</keyword>
<proteinExistence type="predicted"/>
<dbReference type="EMBL" id="JAGFBS010000023">
    <property type="protein sequence ID" value="KAG6373092.1"/>
    <property type="molecule type" value="Genomic_DNA"/>
</dbReference>
<sequence>MGATIGAACAAGTASVVIGATSLFTGWGEVGVPIASPLMVIAHAGEMLYSTTGLQ</sequence>
<accession>A0A8I2YJV1</accession>
<protein>
    <submittedName>
        <fullName evidence="1">Uncharacterized protein</fullName>
    </submittedName>
</protein>
<name>A0A8I2YJV1_9AGAM</name>